<dbReference type="GO" id="GO:0015628">
    <property type="term" value="P:protein secretion by the type II secretion system"/>
    <property type="evidence" value="ECO:0007669"/>
    <property type="project" value="InterPro"/>
</dbReference>
<dbReference type="InterPro" id="IPR045584">
    <property type="entry name" value="Pilin-like"/>
</dbReference>
<dbReference type="Pfam" id="PF07963">
    <property type="entry name" value="N_methyl"/>
    <property type="match status" value="1"/>
</dbReference>
<dbReference type="GO" id="GO:0043683">
    <property type="term" value="P:type IV pilus assembly"/>
    <property type="evidence" value="ECO:0007669"/>
    <property type="project" value="InterPro"/>
</dbReference>
<evidence type="ECO:0000256" key="1">
    <source>
        <dbReference type="ARBA" id="ARBA00022481"/>
    </source>
</evidence>
<dbReference type="NCBIfam" id="TIGR02532">
    <property type="entry name" value="IV_pilin_GFxxxE"/>
    <property type="match status" value="1"/>
</dbReference>
<dbReference type="PRINTS" id="PR00813">
    <property type="entry name" value="BCTERIALGSPG"/>
</dbReference>
<dbReference type="GO" id="GO:0015627">
    <property type="term" value="C:type II protein secretion system complex"/>
    <property type="evidence" value="ECO:0007669"/>
    <property type="project" value="InterPro"/>
</dbReference>
<keyword evidence="2" id="KW-1133">Transmembrane helix</keyword>
<dbReference type="PANTHER" id="PTHR30093:SF47">
    <property type="entry name" value="TYPE IV PILUS NON-CORE MINOR PILIN PILE"/>
    <property type="match status" value="1"/>
</dbReference>
<dbReference type="RefSeq" id="WP_160126720.1">
    <property type="nucleotide sequence ID" value="NZ_CP031972.1"/>
</dbReference>
<accession>A0A857IQ04</accession>
<dbReference type="PROSITE" id="PS00409">
    <property type="entry name" value="PROKAR_NTER_METHYL"/>
    <property type="match status" value="1"/>
</dbReference>
<keyword evidence="1" id="KW-0488">Methylation</keyword>
<keyword evidence="2" id="KW-0472">Membrane</keyword>
<dbReference type="AlphaFoldDB" id="A0A857IQ04"/>
<protein>
    <submittedName>
        <fullName evidence="3">Prepilin-type N-terminal cleavage/methylation domain-containing protein</fullName>
    </submittedName>
</protein>
<evidence type="ECO:0000313" key="3">
    <source>
        <dbReference type="EMBL" id="QHI14959.1"/>
    </source>
</evidence>
<dbReference type="InterPro" id="IPR000983">
    <property type="entry name" value="Bac_GSPG_pilin"/>
</dbReference>
<name>A0A857IQ04_ACIHA</name>
<feature type="transmembrane region" description="Helical" evidence="2">
    <location>
        <begin position="6"/>
        <end position="30"/>
    </location>
</feature>
<reference evidence="3 4" key="1">
    <citation type="submission" date="2018-08" db="EMBL/GenBank/DDBJ databases">
        <title>Analysis of the genomic diversity of Mexican Acinetobacter haemolyticus clinical isolates.</title>
        <authorList>
            <person name="Castro-Jaimes S."/>
            <person name="Cevallos M.A."/>
        </authorList>
    </citation>
    <scope>NUCLEOTIDE SEQUENCE [LARGE SCALE GENOMIC DNA]</scope>
    <source>
        <strain evidence="3 4">AN43</strain>
    </source>
</reference>
<dbReference type="Gene3D" id="3.30.700.10">
    <property type="entry name" value="Glycoprotein, Type 4 Pilin"/>
    <property type="match status" value="1"/>
</dbReference>
<dbReference type="Proteomes" id="UP000463868">
    <property type="component" value="Chromosome"/>
</dbReference>
<dbReference type="SUPFAM" id="SSF54523">
    <property type="entry name" value="Pili subunits"/>
    <property type="match status" value="1"/>
</dbReference>
<dbReference type="PANTHER" id="PTHR30093">
    <property type="entry name" value="GENERAL SECRETION PATHWAY PROTEIN G"/>
    <property type="match status" value="1"/>
</dbReference>
<gene>
    <name evidence="3" type="ORF">AhaeAN43_01925</name>
</gene>
<keyword evidence="2" id="KW-0812">Transmembrane</keyword>
<organism evidence="3 4">
    <name type="scientific">Acinetobacter haemolyticus</name>
    <dbReference type="NCBI Taxonomy" id="29430"/>
    <lineage>
        <taxon>Bacteria</taxon>
        <taxon>Pseudomonadati</taxon>
        <taxon>Pseudomonadota</taxon>
        <taxon>Gammaproteobacteria</taxon>
        <taxon>Moraxellales</taxon>
        <taxon>Moraxellaceae</taxon>
        <taxon>Acinetobacter</taxon>
    </lineage>
</organism>
<dbReference type="EMBL" id="CP031976">
    <property type="protein sequence ID" value="QHI14959.1"/>
    <property type="molecule type" value="Genomic_DNA"/>
</dbReference>
<evidence type="ECO:0000313" key="4">
    <source>
        <dbReference type="Proteomes" id="UP000463868"/>
    </source>
</evidence>
<evidence type="ECO:0000256" key="2">
    <source>
        <dbReference type="SAM" id="Phobius"/>
    </source>
</evidence>
<dbReference type="Pfam" id="PF16732">
    <property type="entry name" value="ComP_DUS"/>
    <property type="match status" value="1"/>
</dbReference>
<dbReference type="InterPro" id="IPR031982">
    <property type="entry name" value="PilE-like"/>
</dbReference>
<dbReference type="InterPro" id="IPR012902">
    <property type="entry name" value="N_methyl_site"/>
</dbReference>
<sequence length="141" mass="15466">MKENQGFTLIELMIVVAIIAIIAAIAYPSYQEYVKRTKRADMQSEMMQIAQRLQSYYVINHNYTNAKLDNGLDTKDYPSSGTALYTVTLAPAAQTWILTATPKTGTSQAGNGAVVLNSHGHKCWIKGSSCTLSATSNWDGR</sequence>
<proteinExistence type="predicted"/>